<dbReference type="AlphaFoldDB" id="A0A9N9V6T0"/>
<evidence type="ECO:0000313" key="10">
    <source>
        <dbReference type="Proteomes" id="UP000696573"/>
    </source>
</evidence>
<keyword evidence="3" id="KW-0479">Metal-binding</keyword>
<dbReference type="Pfam" id="PF07519">
    <property type="entry name" value="Tannase"/>
    <property type="match status" value="1"/>
</dbReference>
<comment type="caution">
    <text evidence="9">The sequence shown here is derived from an EMBL/GenBank/DDBJ whole genome shotgun (WGS) entry which is preliminary data.</text>
</comment>
<proteinExistence type="inferred from homology"/>
<sequence>MTMHQFNETFHRAAAEYASTIGTSNPDLDRFRDAGGKMITFHGLMDDLCPSKGTEQYHNEVWKRGENIHDFHKYYEVPGLGHCYGGHGGQPMGIFETLLAWVETDKIPESLVIDVPRQTVTEKRAICP</sequence>
<dbReference type="PANTHER" id="PTHR33938:SF13">
    <property type="entry name" value="CARBOXYLIC ESTER HYDROLASE"/>
    <property type="match status" value="1"/>
</dbReference>
<protein>
    <recommendedName>
        <fullName evidence="8">Carboxylic ester hydrolase</fullName>
        <ecNumber evidence="8">3.1.1.-</ecNumber>
    </recommendedName>
</protein>
<keyword evidence="4" id="KW-0732">Signal</keyword>
<keyword evidence="5 8" id="KW-0378">Hydrolase</keyword>
<dbReference type="PANTHER" id="PTHR33938">
    <property type="entry name" value="FERULOYL ESTERASE B-RELATED"/>
    <property type="match status" value="1"/>
</dbReference>
<dbReference type="SUPFAM" id="SSF53474">
    <property type="entry name" value="alpha/beta-Hydrolases"/>
    <property type="match status" value="1"/>
</dbReference>
<evidence type="ECO:0000256" key="3">
    <source>
        <dbReference type="ARBA" id="ARBA00022723"/>
    </source>
</evidence>
<dbReference type="GO" id="GO:0030600">
    <property type="term" value="F:feruloyl esterase activity"/>
    <property type="evidence" value="ECO:0007669"/>
    <property type="project" value="UniProtKB-ARBA"/>
</dbReference>
<evidence type="ECO:0000256" key="6">
    <source>
        <dbReference type="ARBA" id="ARBA00022837"/>
    </source>
</evidence>
<keyword evidence="2" id="KW-0719">Serine esterase</keyword>
<dbReference type="InterPro" id="IPR011118">
    <property type="entry name" value="Tannase/feruloyl_esterase"/>
</dbReference>
<evidence type="ECO:0000256" key="1">
    <source>
        <dbReference type="ARBA" id="ARBA00006249"/>
    </source>
</evidence>
<dbReference type="GO" id="GO:0046872">
    <property type="term" value="F:metal ion binding"/>
    <property type="evidence" value="ECO:0007669"/>
    <property type="project" value="UniProtKB-KW"/>
</dbReference>
<evidence type="ECO:0000256" key="8">
    <source>
        <dbReference type="RuleBase" id="RU361238"/>
    </source>
</evidence>
<comment type="similarity">
    <text evidence="1 8">Belongs to the tannase family.</text>
</comment>
<dbReference type="InterPro" id="IPR029058">
    <property type="entry name" value="AB_hydrolase_fold"/>
</dbReference>
<evidence type="ECO:0000256" key="5">
    <source>
        <dbReference type="ARBA" id="ARBA00022801"/>
    </source>
</evidence>
<dbReference type="OrthoDB" id="3039123at2759"/>
<keyword evidence="7" id="KW-1015">Disulfide bond</keyword>
<dbReference type="EC" id="3.1.1.-" evidence="8"/>
<accession>A0A9N9V6T0</accession>
<gene>
    <name evidence="9" type="ORF">CRHIZ90672A_00013855</name>
</gene>
<dbReference type="EMBL" id="CABFNQ020000642">
    <property type="protein sequence ID" value="CAH0020355.1"/>
    <property type="molecule type" value="Genomic_DNA"/>
</dbReference>
<evidence type="ECO:0000256" key="7">
    <source>
        <dbReference type="ARBA" id="ARBA00023157"/>
    </source>
</evidence>
<name>A0A9N9V6T0_9HYPO</name>
<keyword evidence="6" id="KW-0106">Calcium</keyword>
<organism evidence="9 10">
    <name type="scientific">Clonostachys rhizophaga</name>
    <dbReference type="NCBI Taxonomy" id="160324"/>
    <lineage>
        <taxon>Eukaryota</taxon>
        <taxon>Fungi</taxon>
        <taxon>Dikarya</taxon>
        <taxon>Ascomycota</taxon>
        <taxon>Pezizomycotina</taxon>
        <taxon>Sordariomycetes</taxon>
        <taxon>Hypocreomycetidae</taxon>
        <taxon>Hypocreales</taxon>
        <taxon>Bionectriaceae</taxon>
        <taxon>Clonostachys</taxon>
    </lineage>
</organism>
<evidence type="ECO:0000256" key="4">
    <source>
        <dbReference type="ARBA" id="ARBA00022729"/>
    </source>
</evidence>
<keyword evidence="10" id="KW-1185">Reference proteome</keyword>
<evidence type="ECO:0000313" key="9">
    <source>
        <dbReference type="EMBL" id="CAH0020355.1"/>
    </source>
</evidence>
<evidence type="ECO:0000256" key="2">
    <source>
        <dbReference type="ARBA" id="ARBA00022487"/>
    </source>
</evidence>
<reference evidence="9" key="1">
    <citation type="submission" date="2021-10" db="EMBL/GenBank/DDBJ databases">
        <authorList>
            <person name="Piombo E."/>
        </authorList>
    </citation>
    <scope>NUCLEOTIDE SEQUENCE</scope>
</reference>
<dbReference type="Proteomes" id="UP000696573">
    <property type="component" value="Unassembled WGS sequence"/>
</dbReference>